<proteinExistence type="predicted"/>
<evidence type="ECO:0000313" key="1">
    <source>
        <dbReference type="EMBL" id="TMS15096.1"/>
    </source>
</evidence>
<evidence type="ECO:0000313" key="2">
    <source>
        <dbReference type="Proteomes" id="UP000793456"/>
    </source>
</evidence>
<name>A0ACD3R6B2_LARCR</name>
<organism evidence="1 2">
    <name type="scientific">Larimichthys crocea</name>
    <name type="common">Large yellow croaker</name>
    <name type="synonym">Pseudosciaena crocea</name>
    <dbReference type="NCBI Taxonomy" id="215358"/>
    <lineage>
        <taxon>Eukaryota</taxon>
        <taxon>Metazoa</taxon>
        <taxon>Chordata</taxon>
        <taxon>Craniata</taxon>
        <taxon>Vertebrata</taxon>
        <taxon>Euteleostomi</taxon>
        <taxon>Actinopterygii</taxon>
        <taxon>Neopterygii</taxon>
        <taxon>Teleostei</taxon>
        <taxon>Neoteleostei</taxon>
        <taxon>Acanthomorphata</taxon>
        <taxon>Eupercaria</taxon>
        <taxon>Sciaenidae</taxon>
        <taxon>Larimichthys</taxon>
    </lineage>
</organism>
<reference evidence="1" key="1">
    <citation type="submission" date="2018-11" db="EMBL/GenBank/DDBJ databases">
        <title>The sequence and de novo assembly of Larimichthys crocea genome using PacBio and Hi-C technologies.</title>
        <authorList>
            <person name="Xu P."/>
            <person name="Chen B."/>
            <person name="Zhou Z."/>
            <person name="Ke Q."/>
            <person name="Wu Y."/>
            <person name="Bai H."/>
            <person name="Pu F."/>
        </authorList>
    </citation>
    <scope>NUCLEOTIDE SEQUENCE</scope>
    <source>
        <tissue evidence="1">Muscle</tissue>
    </source>
</reference>
<sequence>MSKKKEYSPVKISKSQANDLAVLISRMQKNADQVEKNILQSEELLAVDTERDRKNLPLIHQKVNADNLSEAEGLLKALYMDCGQIEEAASPAIR</sequence>
<dbReference type="Proteomes" id="UP000793456">
    <property type="component" value="Chromosome IX"/>
</dbReference>
<comment type="caution">
    <text evidence="1">The sequence shown here is derived from an EMBL/GenBank/DDBJ whole genome shotgun (WGS) entry which is preliminary data.</text>
</comment>
<dbReference type="EMBL" id="CM011682">
    <property type="protein sequence ID" value="TMS15096.1"/>
    <property type="molecule type" value="Genomic_DNA"/>
</dbReference>
<gene>
    <name evidence="1" type="ORF">E3U43_021558</name>
</gene>
<accession>A0ACD3R6B2</accession>
<keyword evidence="2" id="KW-1185">Reference proteome</keyword>
<protein>
    <submittedName>
        <fullName evidence="1">Uncharacterized protein</fullName>
    </submittedName>
</protein>